<feature type="binding site" evidence="8">
    <location>
        <position position="266"/>
    </location>
    <ligand>
        <name>Mn(2+)</name>
        <dbReference type="ChEBI" id="CHEBI:29035"/>
        <label>2</label>
    </ligand>
</feature>
<dbReference type="HAMAP" id="MF_00181">
    <property type="entry name" value="Cytosol_peptidase_M17"/>
    <property type="match status" value="1"/>
</dbReference>
<dbReference type="SUPFAM" id="SSF52949">
    <property type="entry name" value="Macro domain-like"/>
    <property type="match status" value="1"/>
</dbReference>
<accession>A0ABQ2FAA5</accession>
<feature type="binding site" evidence="8">
    <location>
        <position position="271"/>
    </location>
    <ligand>
        <name>Mn(2+)</name>
        <dbReference type="ChEBI" id="CHEBI:29035"/>
        <label>1</label>
    </ligand>
</feature>
<feature type="active site" evidence="8">
    <location>
        <position position="278"/>
    </location>
</feature>
<keyword evidence="4 8" id="KW-0031">Aminopeptidase</keyword>
<evidence type="ECO:0000256" key="1">
    <source>
        <dbReference type="ARBA" id="ARBA00000135"/>
    </source>
</evidence>
<feature type="binding site" evidence="8">
    <location>
        <position position="350"/>
    </location>
    <ligand>
        <name>Mn(2+)</name>
        <dbReference type="ChEBI" id="CHEBI:29035"/>
        <label>2</label>
    </ligand>
</feature>
<dbReference type="InterPro" id="IPR043472">
    <property type="entry name" value="Macro_dom-like"/>
</dbReference>
<comment type="catalytic activity">
    <reaction evidence="2 8">
        <text>Release of an N-terminal amino acid, preferentially leucine, but not glutamic or aspartic acids.</text>
        <dbReference type="EC" id="3.4.11.10"/>
    </reaction>
</comment>
<feature type="binding site" evidence="8">
    <location>
        <position position="348"/>
    </location>
    <ligand>
        <name>Mn(2+)</name>
        <dbReference type="ChEBI" id="CHEBI:29035"/>
        <label>1</label>
    </ligand>
</feature>
<dbReference type="InterPro" id="IPR023042">
    <property type="entry name" value="Peptidase_M17_leu_NH2_pept"/>
</dbReference>
<proteinExistence type="inferred from homology"/>
<dbReference type="PRINTS" id="PR00481">
    <property type="entry name" value="LAMNOPPTDASE"/>
</dbReference>
<dbReference type="NCBIfam" id="NF002073">
    <property type="entry name" value="PRK00913.1-2"/>
    <property type="match status" value="1"/>
</dbReference>
<keyword evidence="8" id="KW-0479">Metal-binding</keyword>
<dbReference type="Gene3D" id="3.40.630.10">
    <property type="entry name" value="Zn peptidases"/>
    <property type="match status" value="1"/>
</dbReference>
<keyword evidence="6 8" id="KW-0378">Hydrolase</keyword>
<evidence type="ECO:0000313" key="11">
    <source>
        <dbReference type="Proteomes" id="UP000662111"/>
    </source>
</evidence>
<evidence type="ECO:0000256" key="2">
    <source>
        <dbReference type="ARBA" id="ARBA00000967"/>
    </source>
</evidence>
<dbReference type="EC" id="3.4.11.10" evidence="8"/>
<dbReference type="InterPro" id="IPR000819">
    <property type="entry name" value="Peptidase_M17_C"/>
</dbReference>
<feature type="domain" description="Cytosol aminopeptidase" evidence="9">
    <location>
        <begin position="346"/>
        <end position="353"/>
    </location>
</feature>
<comment type="catalytic activity">
    <reaction evidence="1 8">
        <text>Release of an N-terminal amino acid, Xaa-|-Yaa-, in which Xaa is preferably Leu, but may be other amino acids including Pro although not Arg or Lys, and Yaa may be Pro. Amino acid amides and methyl esters are also readily hydrolyzed, but rates on arylamides are exceedingly low.</text>
        <dbReference type="EC" id="3.4.11.1"/>
    </reaction>
</comment>
<comment type="function">
    <text evidence="7 8">Presumably involved in the processing and regular turnover of intracellular proteins. Catalyzes the removal of unsubstituted N-terminal amino acids from various peptides.</text>
</comment>
<reference evidence="11" key="1">
    <citation type="journal article" date="2019" name="Int. J. Syst. Evol. Microbiol.">
        <title>The Global Catalogue of Microorganisms (GCM) 10K type strain sequencing project: providing services to taxonomists for standard genome sequencing and annotation.</title>
        <authorList>
            <consortium name="The Broad Institute Genomics Platform"/>
            <consortium name="The Broad Institute Genome Sequencing Center for Infectious Disease"/>
            <person name="Wu L."/>
            <person name="Ma J."/>
        </authorList>
    </citation>
    <scope>NUCLEOTIDE SEQUENCE [LARGE SCALE GENOMIC DNA]</scope>
    <source>
        <strain evidence="11">CGMCC 1.5362</strain>
    </source>
</reference>
<evidence type="ECO:0000256" key="4">
    <source>
        <dbReference type="ARBA" id="ARBA00022438"/>
    </source>
</evidence>
<feature type="binding site" evidence="8">
    <location>
        <position position="289"/>
    </location>
    <ligand>
        <name>Mn(2+)</name>
        <dbReference type="ChEBI" id="CHEBI:29035"/>
        <label>2</label>
    </ligand>
</feature>
<name>A0ABQ2FAA5_9MICO</name>
<evidence type="ECO:0000313" key="10">
    <source>
        <dbReference type="EMBL" id="GGK69133.1"/>
    </source>
</evidence>
<dbReference type="SUPFAM" id="SSF53187">
    <property type="entry name" value="Zn-dependent exopeptidases"/>
    <property type="match status" value="1"/>
</dbReference>
<keyword evidence="5 8" id="KW-0645">Protease</keyword>
<dbReference type="InterPro" id="IPR008283">
    <property type="entry name" value="Peptidase_M17_N"/>
</dbReference>
<evidence type="ECO:0000256" key="8">
    <source>
        <dbReference type="HAMAP-Rule" id="MF_00181"/>
    </source>
</evidence>
<dbReference type="EMBL" id="BMLB01000003">
    <property type="protein sequence ID" value="GGK69133.1"/>
    <property type="molecule type" value="Genomic_DNA"/>
</dbReference>
<evidence type="ECO:0000259" key="9">
    <source>
        <dbReference type="PROSITE" id="PS00631"/>
    </source>
</evidence>
<gene>
    <name evidence="8 10" type="primary">pepA</name>
    <name evidence="10" type="ORF">GCM10011509_16920</name>
</gene>
<dbReference type="Pfam" id="PF02789">
    <property type="entry name" value="Peptidase_M17_N"/>
    <property type="match status" value="1"/>
</dbReference>
<dbReference type="PROSITE" id="PS00631">
    <property type="entry name" value="CYTOSOL_AP"/>
    <property type="match status" value="1"/>
</dbReference>
<keyword evidence="8" id="KW-0464">Manganese</keyword>
<comment type="similarity">
    <text evidence="3 8">Belongs to the peptidase M17 family.</text>
</comment>
<dbReference type="CDD" id="cd00433">
    <property type="entry name" value="Peptidase_M17"/>
    <property type="match status" value="1"/>
</dbReference>
<dbReference type="Proteomes" id="UP000662111">
    <property type="component" value="Unassembled WGS sequence"/>
</dbReference>
<organism evidence="10 11">
    <name type="scientific">Ornithinimicrobium pekingense</name>
    <dbReference type="NCBI Taxonomy" id="384677"/>
    <lineage>
        <taxon>Bacteria</taxon>
        <taxon>Bacillati</taxon>
        <taxon>Actinomycetota</taxon>
        <taxon>Actinomycetes</taxon>
        <taxon>Micrococcales</taxon>
        <taxon>Ornithinimicrobiaceae</taxon>
        <taxon>Ornithinimicrobium</taxon>
    </lineage>
</organism>
<keyword evidence="11" id="KW-1185">Reference proteome</keyword>
<dbReference type="InterPro" id="IPR011356">
    <property type="entry name" value="Leucine_aapep/pepB"/>
</dbReference>
<dbReference type="Pfam" id="PF00883">
    <property type="entry name" value="Peptidase_M17"/>
    <property type="match status" value="1"/>
</dbReference>
<comment type="cofactor">
    <cofactor evidence="8">
        <name>Mn(2+)</name>
        <dbReference type="ChEBI" id="CHEBI:29035"/>
    </cofactor>
    <text evidence="8">Binds 2 manganese ions per subunit.</text>
</comment>
<dbReference type="Gene3D" id="3.40.220.10">
    <property type="entry name" value="Leucine Aminopeptidase, subunit E, domain 1"/>
    <property type="match status" value="1"/>
</dbReference>
<keyword evidence="8" id="KW-0963">Cytoplasm</keyword>
<protein>
    <recommendedName>
        <fullName evidence="8">Probable cytosol aminopeptidase</fullName>
        <ecNumber evidence="8">3.4.11.1</ecNumber>
    </recommendedName>
    <alternativeName>
        <fullName evidence="8">Leucine aminopeptidase</fullName>
        <shortName evidence="8">LAP</shortName>
        <ecNumber evidence="8">3.4.11.10</ecNumber>
    </alternativeName>
    <alternativeName>
        <fullName evidence="8">Leucyl aminopeptidase</fullName>
    </alternativeName>
</protein>
<dbReference type="GO" id="GO:0004177">
    <property type="term" value="F:aminopeptidase activity"/>
    <property type="evidence" value="ECO:0007669"/>
    <property type="project" value="UniProtKB-KW"/>
</dbReference>
<evidence type="ECO:0000256" key="6">
    <source>
        <dbReference type="ARBA" id="ARBA00022801"/>
    </source>
</evidence>
<evidence type="ECO:0000256" key="5">
    <source>
        <dbReference type="ARBA" id="ARBA00022670"/>
    </source>
</evidence>
<comment type="subcellular location">
    <subcellularLocation>
        <location evidence="8">Cytoplasm</location>
    </subcellularLocation>
</comment>
<feature type="binding site" evidence="8">
    <location>
        <position position="271"/>
    </location>
    <ligand>
        <name>Mn(2+)</name>
        <dbReference type="ChEBI" id="CHEBI:29035"/>
        <label>2</label>
    </ligand>
</feature>
<dbReference type="PANTHER" id="PTHR11963:SF23">
    <property type="entry name" value="CYTOSOL AMINOPEPTIDASE"/>
    <property type="match status" value="1"/>
</dbReference>
<evidence type="ECO:0000256" key="7">
    <source>
        <dbReference type="ARBA" id="ARBA00049972"/>
    </source>
</evidence>
<comment type="caution">
    <text evidence="10">The sequence shown here is derived from an EMBL/GenBank/DDBJ whole genome shotgun (WGS) entry which is preliminary data.</text>
</comment>
<feature type="active site" evidence="8">
    <location>
        <position position="352"/>
    </location>
</feature>
<evidence type="ECO:0000256" key="3">
    <source>
        <dbReference type="ARBA" id="ARBA00009528"/>
    </source>
</evidence>
<sequence length="508" mass="51820">MPDRSPTTLLLTDQAPSAVEADALVVGARKNDDKQVTLVADHGLDAETAAHLEEALAAVGAEASAEEATRLAGVPGVAARLVVVVGMPSGGVLTRTEQLRRAAGVGARALAGRSRAVFALGQSGTDEATAVAQGAALGAYTFEEHHGVGKADSARAPLGEAVVPGVPADEAEAGTAAATAVVDAVRFARDLVNTPPNVLYPESFADTVTGRLGDTVTAEVWDPERLEQERCGGILGVGQGSARGPRLVTLTYAPEGATKHLALVGKGITFDSGGLCIKPGASMVTMKMDMAGAAACAAAVLAVAELGLPVRVTAYLCLAENMTGDLAQRPGDVVTMRDGRTVEIINTDAEGRLVMADGLALATEQGPDAIVDVATLTGACIIALGDRTMGVMGNDDELRETVTRLANAAGDTAWPLPLPEEIRPTLDTPVADLKHTGERSAGASVAATFLKEFVGTRGEGEGASQIPWAHLDIAGPAFNEKAAWGYSPKGATGAAVRTLVELARSYSG</sequence>
<dbReference type="EC" id="3.4.11.1" evidence="8"/>
<dbReference type="RefSeq" id="WP_022921447.1">
    <property type="nucleotide sequence ID" value="NZ_BMLB01000003.1"/>
</dbReference>
<dbReference type="PANTHER" id="PTHR11963">
    <property type="entry name" value="LEUCINE AMINOPEPTIDASE-RELATED"/>
    <property type="match status" value="1"/>
</dbReference>
<feature type="binding site" evidence="8">
    <location>
        <position position="350"/>
    </location>
    <ligand>
        <name>Mn(2+)</name>
        <dbReference type="ChEBI" id="CHEBI:29035"/>
        <label>1</label>
    </ligand>
</feature>